<organism evidence="4 5">
    <name type="scientific">Plasmodium chabaudi chabaudi</name>
    <dbReference type="NCBI Taxonomy" id="31271"/>
    <lineage>
        <taxon>Eukaryota</taxon>
        <taxon>Sar</taxon>
        <taxon>Alveolata</taxon>
        <taxon>Apicomplexa</taxon>
        <taxon>Aconoidasida</taxon>
        <taxon>Haemosporida</taxon>
        <taxon>Plasmodiidae</taxon>
        <taxon>Plasmodium</taxon>
        <taxon>Plasmodium (Vinckeia)</taxon>
    </lineage>
</organism>
<dbReference type="Proteomes" id="UP000195489">
    <property type="component" value="Chromosome 8"/>
</dbReference>
<dbReference type="GO" id="GO:0005737">
    <property type="term" value="C:cytoplasm"/>
    <property type="evidence" value="ECO:0007669"/>
    <property type="project" value="TreeGrafter"/>
</dbReference>
<evidence type="ECO:0000259" key="3">
    <source>
        <dbReference type="Pfam" id="PF08190"/>
    </source>
</evidence>
<comment type="similarity">
    <text evidence="1">Belongs to the PIH1 family.</text>
</comment>
<dbReference type="EMBL" id="LT608160">
    <property type="protein sequence ID" value="SCN59924.1"/>
    <property type="molecule type" value="Genomic_DNA"/>
</dbReference>
<name>A0A1D3RUK3_PLACU</name>
<evidence type="ECO:0000256" key="2">
    <source>
        <dbReference type="SAM" id="MobiDB-lite"/>
    </source>
</evidence>
<dbReference type="Pfam" id="PF08190">
    <property type="entry name" value="PIH1"/>
    <property type="match status" value="1"/>
</dbReference>
<dbReference type="AlphaFoldDB" id="A0A1D3RUK3"/>
<dbReference type="InterPro" id="IPR012981">
    <property type="entry name" value="PIH1_N"/>
</dbReference>
<protein>
    <submittedName>
        <fullName evidence="4">PIH1 domain-containing protein, putative</fullName>
    </submittedName>
</protein>
<feature type="compositionally biased region" description="Polar residues" evidence="2">
    <location>
        <begin position="254"/>
        <end position="264"/>
    </location>
</feature>
<feature type="region of interest" description="Disordered" evidence="2">
    <location>
        <begin position="247"/>
        <end position="269"/>
    </location>
</feature>
<evidence type="ECO:0000256" key="1">
    <source>
        <dbReference type="ARBA" id="ARBA00008511"/>
    </source>
</evidence>
<reference evidence="4 5" key="1">
    <citation type="submission" date="2016-08" db="EMBL/GenBank/DDBJ databases">
        <authorList>
            <consortium name="Pathogen Informatics"/>
        </authorList>
    </citation>
    <scope>NUCLEOTIDE SEQUENCE [LARGE SCALE GENOMIC DNA]</scope>
    <source>
        <strain evidence="4 5">CB</strain>
    </source>
</reference>
<evidence type="ECO:0000313" key="5">
    <source>
        <dbReference type="Proteomes" id="UP000195489"/>
    </source>
</evidence>
<proteinExistence type="inferred from homology"/>
<dbReference type="PANTHER" id="PTHR22997:SF10">
    <property type="entry name" value="CHROMOSOME UNDETERMINED SCAFFOLD_56, WHOLE GENOME SHOTGUN SEQUENCE"/>
    <property type="match status" value="1"/>
</dbReference>
<gene>
    <name evidence="4" type="ORF">PCHCB_000176800</name>
</gene>
<dbReference type="PANTHER" id="PTHR22997">
    <property type="entry name" value="PIH1 DOMAIN-CONTAINING PROTEIN 1"/>
    <property type="match status" value="1"/>
</dbReference>
<accession>A0A1D3RUK3</accession>
<evidence type="ECO:0000313" key="4">
    <source>
        <dbReference type="EMBL" id="SCN59924.1"/>
    </source>
</evidence>
<sequence length="651" mass="76703">MMEDIKISYEEKEKFQKAFRQHEFRALFDEYFDEISDEKYRKEKEDYLLSLYFKGELKNDQILIKPNEVFCVKTRILYSNQMNQNLFINICTHPGIYSISFEDLSVGKICIPYSLSQIRPDKQGDNICCLTVDCCVNPSTVDAIRAYNEVLNFLLENVCQCIEQNFMKDNEKICRDYKILNDIICKGDKPFLLCINKNSIIKSVLIDEEKKLDKLKKEFEDKETVTTENDVNQLLNKSKIKTEIKNSMHHDENNVTQPDENNVIQPDEKEDPLKSLKKTEKKKYYIYHQGSLNTSSFFKLKEYEQISLNLPNKIKILINTDNYINKKDIKIDIKEKKMEVIFNNIEDNLIIDLPYPCDSKDYLCILKNKKKIIEIYLNLCKEFVKSYTEKMYKEHVYKEIDEKMDEKKDGSDSLDYIDDLVKDYEAKAAQNEKEEIKHSGKSNKNMSLNYANSLSEKYAEKGSENEKDIPIEQPICTDNIVVNSPKDPANNCLDFDEKKDIFNFNIDEKVNKDYRDKPSDIEPCASDENNKKEKKIYLKSDMNNDENDIDECNVDLSNLSNYKNSKNNTKDVENDCTSKNLKIEMVHDRKDYILKECNNKTGYVVKKDKDERVKENLIFEFNEEELLNDVNMYDNMNKDTFFSCILWAAYI</sequence>
<dbReference type="InterPro" id="IPR050734">
    <property type="entry name" value="PIH1/Kintoun_subfamily"/>
</dbReference>
<feature type="domain" description="PIH1 N-terminal" evidence="3">
    <location>
        <begin position="35"/>
        <end position="189"/>
    </location>
</feature>